<gene>
    <name evidence="1" type="ORF">EVAR_52980_1</name>
</gene>
<sequence length="103" mass="12247">MRIWSPPPMDTQIPEKVTSSLRTDWEGIDYLREWEWTTKTRTYWTKRNSRSCYFMCAFCESVLLLRSSRPISVLQPSWPQYGSTTRTTCRHLWAVVITCCLMS</sequence>
<dbReference type="EMBL" id="BGZK01001617">
    <property type="protein sequence ID" value="GBP83363.1"/>
    <property type="molecule type" value="Genomic_DNA"/>
</dbReference>
<comment type="caution">
    <text evidence="1">The sequence shown here is derived from an EMBL/GenBank/DDBJ whole genome shotgun (WGS) entry which is preliminary data.</text>
</comment>
<organism evidence="1 2">
    <name type="scientific">Eumeta variegata</name>
    <name type="common">Bagworm moth</name>
    <name type="synonym">Eumeta japonica</name>
    <dbReference type="NCBI Taxonomy" id="151549"/>
    <lineage>
        <taxon>Eukaryota</taxon>
        <taxon>Metazoa</taxon>
        <taxon>Ecdysozoa</taxon>
        <taxon>Arthropoda</taxon>
        <taxon>Hexapoda</taxon>
        <taxon>Insecta</taxon>
        <taxon>Pterygota</taxon>
        <taxon>Neoptera</taxon>
        <taxon>Endopterygota</taxon>
        <taxon>Lepidoptera</taxon>
        <taxon>Glossata</taxon>
        <taxon>Ditrysia</taxon>
        <taxon>Tineoidea</taxon>
        <taxon>Psychidae</taxon>
        <taxon>Oiketicinae</taxon>
        <taxon>Eumeta</taxon>
    </lineage>
</organism>
<dbReference type="Proteomes" id="UP000299102">
    <property type="component" value="Unassembled WGS sequence"/>
</dbReference>
<evidence type="ECO:0000313" key="2">
    <source>
        <dbReference type="Proteomes" id="UP000299102"/>
    </source>
</evidence>
<dbReference type="AlphaFoldDB" id="A0A4C1Z8A6"/>
<keyword evidence="2" id="KW-1185">Reference proteome</keyword>
<reference evidence="1 2" key="1">
    <citation type="journal article" date="2019" name="Commun. Biol.">
        <title>The bagworm genome reveals a unique fibroin gene that provides high tensile strength.</title>
        <authorList>
            <person name="Kono N."/>
            <person name="Nakamura H."/>
            <person name="Ohtoshi R."/>
            <person name="Tomita M."/>
            <person name="Numata K."/>
            <person name="Arakawa K."/>
        </authorList>
    </citation>
    <scope>NUCLEOTIDE SEQUENCE [LARGE SCALE GENOMIC DNA]</scope>
</reference>
<protein>
    <submittedName>
        <fullName evidence="1">Uncharacterized protein</fullName>
    </submittedName>
</protein>
<evidence type="ECO:0000313" key="1">
    <source>
        <dbReference type="EMBL" id="GBP83363.1"/>
    </source>
</evidence>
<proteinExistence type="predicted"/>
<accession>A0A4C1Z8A6</accession>
<name>A0A4C1Z8A6_EUMVA</name>